<dbReference type="PANTHER" id="PTHR33420">
    <property type="entry name" value="FIMBRIAL SUBUNIT ELFA-RELATED"/>
    <property type="match status" value="1"/>
</dbReference>
<feature type="chain" id="PRO_5044818811" evidence="1">
    <location>
        <begin position="24"/>
        <end position="182"/>
    </location>
</feature>
<feature type="domain" description="Fimbrial-type adhesion" evidence="2">
    <location>
        <begin position="30"/>
        <end position="181"/>
    </location>
</feature>
<dbReference type="Pfam" id="PF00419">
    <property type="entry name" value="Fimbrial"/>
    <property type="match status" value="1"/>
</dbReference>
<dbReference type="EMBL" id="HG326223">
    <property type="protein sequence ID" value="CDG14981.1"/>
    <property type="molecule type" value="Genomic_DNA"/>
</dbReference>
<dbReference type="InterPro" id="IPR036937">
    <property type="entry name" value="Adhesion_dom_fimbrial_sf"/>
</dbReference>
<evidence type="ECO:0000313" key="3">
    <source>
        <dbReference type="EMBL" id="CDG14981.1"/>
    </source>
</evidence>
<dbReference type="RefSeq" id="WP_025304976.1">
    <property type="nucleotide sequence ID" value="NZ_HG326223.1"/>
</dbReference>
<feature type="signal peptide" evidence="1">
    <location>
        <begin position="1"/>
        <end position="23"/>
    </location>
</feature>
<dbReference type="InterPro" id="IPR000259">
    <property type="entry name" value="Adhesion_dom_fimbrial"/>
</dbReference>
<keyword evidence="1" id="KW-0732">Signal</keyword>
<dbReference type="KEGG" id="smac:SMDB11_4421"/>
<evidence type="ECO:0000256" key="1">
    <source>
        <dbReference type="SAM" id="SignalP"/>
    </source>
</evidence>
<reference evidence="3 4" key="1">
    <citation type="submission" date="2013-06" db="EMBL/GenBank/DDBJ databases">
        <authorList>
            <person name="Aslett M."/>
        </authorList>
    </citation>
    <scope>NUCLEOTIDE SEQUENCE [LARGE SCALE GENOMIC DNA]</scope>
    <source>
        <strain evidence="3 4">Db11</strain>
    </source>
</reference>
<organism evidence="3 4">
    <name type="scientific">Serratia marcescens subsp. marcescens Db11</name>
    <dbReference type="NCBI Taxonomy" id="273526"/>
    <lineage>
        <taxon>Bacteria</taxon>
        <taxon>Pseudomonadati</taxon>
        <taxon>Pseudomonadota</taxon>
        <taxon>Gammaproteobacteria</taxon>
        <taxon>Enterobacterales</taxon>
        <taxon>Yersiniaceae</taxon>
        <taxon>Serratia</taxon>
    </lineage>
</organism>
<sequence length="182" mass="19207">MKLNKIMIAAVLAFGASSMMAQAANTGKVHFEGSIAKAACSMDQKSVEQTVKMGQIGDSSLLNGRDSAVKTPFDIVLRDCILPDAPTETAMTITFNGLKGVKDDMLQFGPMSTAKNAGVVISHGADTVKLGTPINIGVLKAGADTEYTLNFTSHLRGNGDDKNKPIQAGTFFSTANFIVNYN</sequence>
<dbReference type="PANTHER" id="PTHR33420:SF26">
    <property type="entry name" value="FIMBRIAL SUBUNIT"/>
    <property type="match status" value="1"/>
</dbReference>
<dbReference type="InterPro" id="IPR008966">
    <property type="entry name" value="Adhesion_dom_sf"/>
</dbReference>
<reference evidence="4" key="2">
    <citation type="submission" date="2013-11" db="EMBL/GenBank/DDBJ databases">
        <title>Genome sequences of clinical and environmental isolates of Serratia marcescens.</title>
        <authorList>
            <person name="Iguchi A."/>
            <person name="Komatsu H."/>
            <person name="Nagaya Y."/>
            <person name="Ogura Y."/>
            <person name="Katsura K."/>
            <person name="Kurokawa K."/>
            <person name="Ooka T."/>
            <person name="Hattori M."/>
            <person name="Gotoh N."/>
            <person name="Thomson N."/>
            <person name="Hayashi T."/>
        </authorList>
    </citation>
    <scope>NUCLEOTIDE SEQUENCE [LARGE SCALE GENOMIC DNA]</scope>
    <source>
        <strain evidence="4">Db11</strain>
    </source>
</reference>
<dbReference type="Gene3D" id="2.60.40.1090">
    <property type="entry name" value="Fimbrial-type adhesion domain"/>
    <property type="match status" value="1"/>
</dbReference>
<dbReference type="GeneID" id="87006229"/>
<gene>
    <name evidence="3" type="ORF">SMDB11_4421</name>
</gene>
<proteinExistence type="predicted"/>
<reference evidence="3 4" key="3">
    <citation type="journal article" date="2014" name="Genome Biol. Evol.">
        <title>Genome evolution and plasticity of Serratia marcescens, an important multidrug-resistant nosocomial pathogen.</title>
        <authorList>
            <person name="Iguchi A."/>
            <person name="Nagaya Y."/>
            <person name="Pradel E."/>
            <person name="Ooka T."/>
            <person name="Ogura Y."/>
            <person name="Katsura K."/>
            <person name="Kurokawa K."/>
            <person name="Oshima K."/>
            <person name="Hattori M."/>
            <person name="Parkhill J."/>
            <person name="Sebaihia M."/>
            <person name="Coulthurst S.J."/>
            <person name="Gotoh N."/>
            <person name="Thomson N.R."/>
            <person name="Ewbank J.J."/>
            <person name="Hayashi T."/>
        </authorList>
    </citation>
    <scope>NUCLEOTIDE SEQUENCE [LARGE SCALE GENOMIC DNA]</scope>
    <source>
        <strain evidence="3 4">Db11</strain>
    </source>
</reference>
<evidence type="ECO:0000259" key="2">
    <source>
        <dbReference type="Pfam" id="PF00419"/>
    </source>
</evidence>
<dbReference type="InterPro" id="IPR050263">
    <property type="entry name" value="Bact_Fimbrial_Adh_Pro"/>
</dbReference>
<dbReference type="SUPFAM" id="SSF49401">
    <property type="entry name" value="Bacterial adhesins"/>
    <property type="match status" value="1"/>
</dbReference>
<dbReference type="AlphaFoldDB" id="A0ABC9IQA5"/>
<dbReference type="Proteomes" id="UP000018979">
    <property type="component" value="Chromosome I"/>
</dbReference>
<name>A0ABC9IQA5_SERMA</name>
<protein>
    <submittedName>
        <fullName evidence="3">Fimbrial protein</fullName>
    </submittedName>
</protein>
<accession>A0ABC9IQA5</accession>
<evidence type="ECO:0000313" key="4">
    <source>
        <dbReference type="Proteomes" id="UP000018979"/>
    </source>
</evidence>